<accession>A0A1G1V140</accession>
<sequence>MKVSIIRDRGQLTIPDSIRRVVSWITPMSAVSISVIKPDEIVIKPHQKQVNWDQVWENIRKSRAISGRGNLSAADFLEQDRRSH</sequence>
<evidence type="ECO:0000313" key="2">
    <source>
        <dbReference type="Proteomes" id="UP000177967"/>
    </source>
</evidence>
<comment type="caution">
    <text evidence="1">The sequence shown here is derived from an EMBL/GenBank/DDBJ whole genome shotgun (WGS) entry which is preliminary data.</text>
</comment>
<dbReference type="EMBL" id="MHBW01000016">
    <property type="protein sequence ID" value="OGY09109.1"/>
    <property type="molecule type" value="Genomic_DNA"/>
</dbReference>
<dbReference type="Proteomes" id="UP000177967">
    <property type="component" value="Unassembled WGS sequence"/>
</dbReference>
<protein>
    <submittedName>
        <fullName evidence="1">Uncharacterized protein</fullName>
    </submittedName>
</protein>
<organism evidence="1 2">
    <name type="scientific">Candidatus Blackburnbacteria bacterium RIFCSPHIGHO2_01_FULL_43_15b</name>
    <dbReference type="NCBI Taxonomy" id="1797513"/>
    <lineage>
        <taxon>Bacteria</taxon>
        <taxon>Candidatus Blackburniibacteriota</taxon>
    </lineage>
</organism>
<dbReference type="AlphaFoldDB" id="A0A1G1V140"/>
<evidence type="ECO:0000313" key="1">
    <source>
        <dbReference type="EMBL" id="OGY09109.1"/>
    </source>
</evidence>
<name>A0A1G1V140_9BACT</name>
<dbReference type="STRING" id="1797513.A2782_00100"/>
<reference evidence="1 2" key="1">
    <citation type="journal article" date="2016" name="Nat. Commun.">
        <title>Thousands of microbial genomes shed light on interconnected biogeochemical processes in an aquifer system.</title>
        <authorList>
            <person name="Anantharaman K."/>
            <person name="Brown C.T."/>
            <person name="Hug L.A."/>
            <person name="Sharon I."/>
            <person name="Castelle C.J."/>
            <person name="Probst A.J."/>
            <person name="Thomas B.C."/>
            <person name="Singh A."/>
            <person name="Wilkins M.J."/>
            <person name="Karaoz U."/>
            <person name="Brodie E.L."/>
            <person name="Williams K.H."/>
            <person name="Hubbard S.S."/>
            <person name="Banfield J.F."/>
        </authorList>
    </citation>
    <scope>NUCLEOTIDE SEQUENCE [LARGE SCALE GENOMIC DNA]</scope>
</reference>
<gene>
    <name evidence="1" type="ORF">A2782_00100</name>
</gene>
<proteinExistence type="predicted"/>